<dbReference type="PROSITE" id="PS50032">
    <property type="entry name" value="KA1"/>
    <property type="match status" value="1"/>
</dbReference>
<proteinExistence type="predicted"/>
<dbReference type="Pfam" id="PF02149">
    <property type="entry name" value="KA1"/>
    <property type="match status" value="1"/>
</dbReference>
<evidence type="ECO:0000256" key="5">
    <source>
        <dbReference type="ARBA" id="ARBA00022777"/>
    </source>
</evidence>
<comment type="catalytic activity">
    <reaction evidence="7">
        <text>L-threonyl-[protein] + ATP = O-phospho-L-threonyl-[protein] + ADP + H(+)</text>
        <dbReference type="Rhea" id="RHEA:46608"/>
        <dbReference type="Rhea" id="RHEA-COMP:11060"/>
        <dbReference type="Rhea" id="RHEA-COMP:11605"/>
        <dbReference type="ChEBI" id="CHEBI:15378"/>
        <dbReference type="ChEBI" id="CHEBI:30013"/>
        <dbReference type="ChEBI" id="CHEBI:30616"/>
        <dbReference type="ChEBI" id="CHEBI:61977"/>
        <dbReference type="ChEBI" id="CHEBI:456216"/>
        <dbReference type="EC" id="2.7.11.1"/>
    </reaction>
</comment>
<feature type="compositionally biased region" description="Basic residues" evidence="9">
    <location>
        <begin position="1"/>
        <end position="10"/>
    </location>
</feature>
<dbReference type="Proteomes" id="UP000272942">
    <property type="component" value="Unassembled WGS sequence"/>
</dbReference>
<gene>
    <name evidence="11" type="ORF">ECPE_LOCUS9982</name>
</gene>
<dbReference type="Gene3D" id="3.30.310.80">
    <property type="entry name" value="Kinase associated domain 1, KA1"/>
    <property type="match status" value="1"/>
</dbReference>
<keyword evidence="3" id="KW-0808">Transferase</keyword>
<dbReference type="FunFam" id="3.30.310.80:FF:000001">
    <property type="entry name" value="Non-specific serine/threonine protein kinase"/>
    <property type="match status" value="1"/>
</dbReference>
<feature type="domain" description="KA1" evidence="10">
    <location>
        <begin position="296"/>
        <end position="345"/>
    </location>
</feature>
<sequence length="345" mass="36407">MTTRTSKTHHGFNVPGPSGAVPIPSSGNAHHTLVLERSATVGTPNSSTSGIGSASSSVSTALSSSNRGPGGDGTTTSNHTSYTPHGNVSTSRSGIQDYAFNRLDFAYGSLRCINMAGVNAVTGVNASQAAGATGFTFFRSLTAKIGRRGPVIGAAGGNPNLPGVAEDPNSTLTYATDNSRSQICQVSTSGTNAYTSGEGNSSEVSTPCGNPVDSIATGPSPGDSPISQGGSRRPAYDDEEDDEQCKPRSLRFTWSMRTTSHLPPIEIIHEIKRVLTENNCVYEKQNKYLLVCDYGDPSTDANVQWEMEVCRLPRLSMNAVRFRRISGTAVAYKNIAHKIADQLKL</sequence>
<accession>A0A183ASP7</accession>
<dbReference type="InterPro" id="IPR001772">
    <property type="entry name" value="KA1_dom"/>
</dbReference>
<dbReference type="AlphaFoldDB" id="A0A183ASP7"/>
<evidence type="ECO:0000313" key="12">
    <source>
        <dbReference type="Proteomes" id="UP000272942"/>
    </source>
</evidence>
<dbReference type="WBParaSite" id="ECPE_0001001401-mRNA-1">
    <property type="protein sequence ID" value="ECPE_0001001401-mRNA-1"/>
    <property type="gene ID" value="ECPE_0001001401"/>
</dbReference>
<evidence type="ECO:0000259" key="10">
    <source>
        <dbReference type="PROSITE" id="PS50032"/>
    </source>
</evidence>
<dbReference type="OrthoDB" id="504170at2759"/>
<keyword evidence="6" id="KW-0067">ATP-binding</keyword>
<protein>
    <recommendedName>
        <fullName evidence="1">non-specific serine/threonine protein kinase</fullName>
        <ecNumber evidence="1">2.7.11.1</ecNumber>
    </recommendedName>
</protein>
<keyword evidence="2" id="KW-0723">Serine/threonine-protein kinase</keyword>
<feature type="region of interest" description="Disordered" evidence="9">
    <location>
        <begin position="41"/>
        <end position="91"/>
    </location>
</feature>
<name>A0A183ASP7_9TREM</name>
<evidence type="ECO:0000256" key="2">
    <source>
        <dbReference type="ARBA" id="ARBA00022527"/>
    </source>
</evidence>
<evidence type="ECO:0000313" key="11">
    <source>
        <dbReference type="EMBL" id="VDP86296.1"/>
    </source>
</evidence>
<dbReference type="InterPro" id="IPR028375">
    <property type="entry name" value="KA1/Ssp2_C"/>
</dbReference>
<keyword evidence="12" id="KW-1185">Reference proteome</keyword>
<reference evidence="11 12" key="2">
    <citation type="submission" date="2018-11" db="EMBL/GenBank/DDBJ databases">
        <authorList>
            <consortium name="Pathogen Informatics"/>
        </authorList>
    </citation>
    <scope>NUCLEOTIDE SEQUENCE [LARGE SCALE GENOMIC DNA]</scope>
    <source>
        <strain evidence="11 12">Egypt</strain>
    </source>
</reference>
<evidence type="ECO:0000256" key="6">
    <source>
        <dbReference type="ARBA" id="ARBA00022840"/>
    </source>
</evidence>
<organism evidence="13">
    <name type="scientific">Echinostoma caproni</name>
    <dbReference type="NCBI Taxonomy" id="27848"/>
    <lineage>
        <taxon>Eukaryota</taxon>
        <taxon>Metazoa</taxon>
        <taxon>Spiralia</taxon>
        <taxon>Lophotrochozoa</taxon>
        <taxon>Platyhelminthes</taxon>
        <taxon>Trematoda</taxon>
        <taxon>Digenea</taxon>
        <taxon>Plagiorchiida</taxon>
        <taxon>Echinostomata</taxon>
        <taxon>Echinostomatoidea</taxon>
        <taxon>Echinostomatidae</taxon>
        <taxon>Echinostoma</taxon>
    </lineage>
</organism>
<dbReference type="GO" id="GO:0004674">
    <property type="term" value="F:protein serine/threonine kinase activity"/>
    <property type="evidence" value="ECO:0007669"/>
    <property type="project" value="UniProtKB-KW"/>
</dbReference>
<dbReference type="GO" id="GO:0005524">
    <property type="term" value="F:ATP binding"/>
    <property type="evidence" value="ECO:0007669"/>
    <property type="project" value="UniProtKB-KW"/>
</dbReference>
<comment type="catalytic activity">
    <reaction evidence="8">
        <text>L-seryl-[protein] + ATP = O-phospho-L-seryl-[protein] + ADP + H(+)</text>
        <dbReference type="Rhea" id="RHEA:17989"/>
        <dbReference type="Rhea" id="RHEA-COMP:9863"/>
        <dbReference type="Rhea" id="RHEA-COMP:11604"/>
        <dbReference type="ChEBI" id="CHEBI:15378"/>
        <dbReference type="ChEBI" id="CHEBI:29999"/>
        <dbReference type="ChEBI" id="CHEBI:30616"/>
        <dbReference type="ChEBI" id="CHEBI:83421"/>
        <dbReference type="ChEBI" id="CHEBI:456216"/>
        <dbReference type="EC" id="2.7.11.1"/>
    </reaction>
</comment>
<evidence type="ECO:0000313" key="13">
    <source>
        <dbReference type="WBParaSite" id="ECPE_0001001401-mRNA-1"/>
    </source>
</evidence>
<evidence type="ECO:0000256" key="7">
    <source>
        <dbReference type="ARBA" id="ARBA00047899"/>
    </source>
</evidence>
<dbReference type="EC" id="2.7.11.1" evidence="1"/>
<evidence type="ECO:0000256" key="9">
    <source>
        <dbReference type="SAM" id="MobiDB-lite"/>
    </source>
</evidence>
<feature type="region of interest" description="Disordered" evidence="9">
    <location>
        <begin position="1"/>
        <end position="28"/>
    </location>
</feature>
<dbReference type="EMBL" id="UZAN01048275">
    <property type="protein sequence ID" value="VDP86296.1"/>
    <property type="molecule type" value="Genomic_DNA"/>
</dbReference>
<keyword evidence="5" id="KW-0418">Kinase</keyword>
<feature type="compositionally biased region" description="Polar residues" evidence="9">
    <location>
        <begin position="189"/>
        <end position="208"/>
    </location>
</feature>
<feature type="compositionally biased region" description="Polar residues" evidence="9">
    <location>
        <begin position="74"/>
        <end position="91"/>
    </location>
</feature>
<evidence type="ECO:0000256" key="3">
    <source>
        <dbReference type="ARBA" id="ARBA00022679"/>
    </source>
</evidence>
<evidence type="ECO:0000256" key="1">
    <source>
        <dbReference type="ARBA" id="ARBA00012513"/>
    </source>
</evidence>
<feature type="region of interest" description="Disordered" evidence="9">
    <location>
        <begin position="189"/>
        <end position="246"/>
    </location>
</feature>
<dbReference type="SUPFAM" id="SSF103243">
    <property type="entry name" value="KA1-like"/>
    <property type="match status" value="1"/>
</dbReference>
<feature type="compositionally biased region" description="Low complexity" evidence="9">
    <location>
        <begin position="46"/>
        <end position="65"/>
    </location>
</feature>
<keyword evidence="4" id="KW-0547">Nucleotide-binding</keyword>
<reference evidence="13" key="1">
    <citation type="submission" date="2016-06" db="UniProtKB">
        <authorList>
            <consortium name="WormBaseParasite"/>
        </authorList>
    </citation>
    <scope>IDENTIFICATION</scope>
</reference>
<evidence type="ECO:0000256" key="8">
    <source>
        <dbReference type="ARBA" id="ARBA00048679"/>
    </source>
</evidence>
<evidence type="ECO:0000256" key="4">
    <source>
        <dbReference type="ARBA" id="ARBA00022741"/>
    </source>
</evidence>